<evidence type="ECO:0000256" key="3">
    <source>
        <dbReference type="PROSITE-ProRule" id="PRU00221"/>
    </source>
</evidence>
<dbReference type="SUPFAM" id="SSF50978">
    <property type="entry name" value="WD40 repeat-like"/>
    <property type="match status" value="1"/>
</dbReference>
<organism evidence="5 6">
    <name type="scientific">Tetrabaena socialis</name>
    <dbReference type="NCBI Taxonomy" id="47790"/>
    <lineage>
        <taxon>Eukaryota</taxon>
        <taxon>Viridiplantae</taxon>
        <taxon>Chlorophyta</taxon>
        <taxon>core chlorophytes</taxon>
        <taxon>Chlorophyceae</taxon>
        <taxon>CS clade</taxon>
        <taxon>Chlamydomonadales</taxon>
        <taxon>Tetrabaenaceae</taxon>
        <taxon>Tetrabaena</taxon>
    </lineage>
</organism>
<keyword evidence="1 3" id="KW-0853">WD repeat</keyword>
<dbReference type="SMART" id="SM00320">
    <property type="entry name" value="WD40"/>
    <property type="match status" value="5"/>
</dbReference>
<feature type="region of interest" description="Disordered" evidence="4">
    <location>
        <begin position="430"/>
        <end position="455"/>
    </location>
</feature>
<feature type="repeat" description="WD" evidence="3">
    <location>
        <begin position="324"/>
        <end position="355"/>
    </location>
</feature>
<dbReference type="PANTHER" id="PTHR19879:SF9">
    <property type="entry name" value="TRANSCRIPTION INITIATION FACTOR TFIID SUBUNIT 5"/>
    <property type="match status" value="1"/>
</dbReference>
<feature type="compositionally biased region" description="Basic and acidic residues" evidence="4">
    <location>
        <begin position="1"/>
        <end position="11"/>
    </location>
</feature>
<dbReference type="Gene3D" id="2.130.10.10">
    <property type="entry name" value="YVTN repeat-like/Quinoprotein amine dehydrogenase"/>
    <property type="match status" value="2"/>
</dbReference>
<feature type="repeat" description="WD" evidence="3">
    <location>
        <begin position="115"/>
        <end position="146"/>
    </location>
</feature>
<sequence length="455" mass="48023">MPQHITDEGRLESNGQATTRGAPPRTTKADRMQTNREMATQRWLDSRTASKPDTERMRPPTWKTHNMVNLKHKLGPGHGYPITAIAFSPTAPLLATASRDVRLYDTTTGKLRAVLDAHGGLVRAVAFTPDGKLLCTSGDDCTSLVWVMDAIAVFMRPGPVPTLTPPGYPSSTNLPAVHTGVAPTMGPGATTAASQGAAVGAMMASTAAATAADALAAAATRTPAASTALSRTVHKAIRGHIKPILAMATTPDSKCVITGSADRTNLRVWDVTNGGELATLPAHDGSYGVLCCAVSPDSSTIISGGYDHLAKLWDANSGMPLATLDSHRHMVSAVAFSPDCTVLATAGRDDEVRLWMWVGRYEQKHWSKKTIEWETSHPVEARALREGRDVTSRPSEQADNRHWGCLFGVGPTAGRTVGEEGAMTVAKAGGRTRAASAGRMTRPATAPAGTTARRA</sequence>
<keyword evidence="6" id="KW-1185">Reference proteome</keyword>
<feature type="region of interest" description="Disordered" evidence="4">
    <location>
        <begin position="1"/>
        <end position="61"/>
    </location>
</feature>
<reference evidence="5 6" key="1">
    <citation type="journal article" date="2017" name="Mol. Biol. Evol.">
        <title>The 4-celled Tetrabaena socialis nuclear genome reveals the essential components for genetic control of cell number at the origin of multicellularity in the volvocine lineage.</title>
        <authorList>
            <person name="Featherston J."/>
            <person name="Arakaki Y."/>
            <person name="Hanschen E.R."/>
            <person name="Ferris P.J."/>
            <person name="Michod R.E."/>
            <person name="Olson B.J.S.C."/>
            <person name="Nozaki H."/>
            <person name="Durand P.M."/>
        </authorList>
    </citation>
    <scope>NUCLEOTIDE SEQUENCE [LARGE SCALE GENOMIC DNA]</scope>
    <source>
        <strain evidence="5 6">NIES-571</strain>
    </source>
</reference>
<dbReference type="Proteomes" id="UP000236333">
    <property type="component" value="Unassembled WGS sequence"/>
</dbReference>
<evidence type="ECO:0000256" key="4">
    <source>
        <dbReference type="SAM" id="MobiDB-lite"/>
    </source>
</evidence>
<dbReference type="InterPro" id="IPR036322">
    <property type="entry name" value="WD40_repeat_dom_sf"/>
</dbReference>
<proteinExistence type="predicted"/>
<evidence type="ECO:0000313" key="6">
    <source>
        <dbReference type="Proteomes" id="UP000236333"/>
    </source>
</evidence>
<dbReference type="PANTHER" id="PTHR19879">
    <property type="entry name" value="TRANSCRIPTION INITIATION FACTOR TFIID"/>
    <property type="match status" value="1"/>
</dbReference>
<name>A0A2J7ZSF4_9CHLO</name>
<evidence type="ECO:0000256" key="1">
    <source>
        <dbReference type="ARBA" id="ARBA00022574"/>
    </source>
</evidence>
<accession>A0A2J7ZSF4</accession>
<feature type="repeat" description="WD" evidence="3">
    <location>
        <begin position="237"/>
        <end position="279"/>
    </location>
</feature>
<dbReference type="PROSITE" id="PS00678">
    <property type="entry name" value="WD_REPEATS_1"/>
    <property type="match status" value="1"/>
</dbReference>
<dbReference type="Pfam" id="PF00400">
    <property type="entry name" value="WD40"/>
    <property type="match status" value="5"/>
</dbReference>
<dbReference type="InterPro" id="IPR001680">
    <property type="entry name" value="WD40_rpt"/>
</dbReference>
<evidence type="ECO:0000313" key="5">
    <source>
        <dbReference type="EMBL" id="PNH03203.1"/>
    </source>
</evidence>
<protein>
    <submittedName>
        <fullName evidence="5">WD repeat domain-containing protein</fullName>
    </submittedName>
</protein>
<feature type="repeat" description="WD" evidence="3">
    <location>
        <begin position="289"/>
        <end position="323"/>
    </location>
</feature>
<dbReference type="InterPro" id="IPR015943">
    <property type="entry name" value="WD40/YVTN_repeat-like_dom_sf"/>
</dbReference>
<keyword evidence="2" id="KW-0677">Repeat</keyword>
<comment type="caution">
    <text evidence="5">The sequence shown here is derived from an EMBL/GenBank/DDBJ whole genome shotgun (WGS) entry which is preliminary data.</text>
</comment>
<dbReference type="EMBL" id="PGGS01000535">
    <property type="protein sequence ID" value="PNH03203.1"/>
    <property type="molecule type" value="Genomic_DNA"/>
</dbReference>
<evidence type="ECO:0000256" key="2">
    <source>
        <dbReference type="ARBA" id="ARBA00022737"/>
    </source>
</evidence>
<dbReference type="AlphaFoldDB" id="A0A2J7ZSF4"/>
<dbReference type="OrthoDB" id="6262491at2759"/>
<gene>
    <name evidence="5" type="ORF">TSOC_010782</name>
</gene>
<dbReference type="PROSITE" id="PS50082">
    <property type="entry name" value="WD_REPEATS_2"/>
    <property type="match status" value="4"/>
</dbReference>
<dbReference type="PROSITE" id="PS50294">
    <property type="entry name" value="WD_REPEATS_REGION"/>
    <property type="match status" value="2"/>
</dbReference>
<feature type="compositionally biased region" description="Basic and acidic residues" evidence="4">
    <location>
        <begin position="44"/>
        <end position="58"/>
    </location>
</feature>
<dbReference type="InterPro" id="IPR019775">
    <property type="entry name" value="WD40_repeat_CS"/>
</dbReference>